<dbReference type="PANTHER" id="PTHR10556">
    <property type="entry name" value="3-OXO-5-ALPHA-STEROID 4-DEHYDROGENASE"/>
    <property type="match status" value="1"/>
</dbReference>
<comment type="caution">
    <text evidence="8">The sequence shown here is derived from an EMBL/GenBank/DDBJ whole genome shotgun (WGS) entry which is preliminary data.</text>
</comment>
<dbReference type="Pfam" id="PF02544">
    <property type="entry name" value="Steroid_dh"/>
    <property type="match status" value="1"/>
</dbReference>
<comment type="similarity">
    <text evidence="2">Belongs to the steroid 5-alpha reductase family.</text>
</comment>
<keyword evidence="9" id="KW-1185">Reference proteome</keyword>
<keyword evidence="3 6" id="KW-0812">Transmembrane</keyword>
<feature type="transmembrane region" description="Helical" evidence="6">
    <location>
        <begin position="218"/>
        <end position="243"/>
    </location>
</feature>
<sequence length="271" mass="30585">MALLKVMEMIVAHPDPVGLRAVQVFNLVGAIRMVFAERRGESMPYSKFAQTDSIKGRIFSSRTGMAIIYSPAALVCACFLLTKLSSPAPDHRLVVFSTALTIHFIKRLLEVFFVHKYSGSMEMSLSFTISIFYALASAQQLYAQHFSVHQQPPSIDLMRFGMVLFLVGIVGNFYHHSLLAGLRKDDKDKDGKKWYVIPQGGLFTWVVCPHYLFESIGFLGIALIGQTTTTFVNAFATFITLAARSESTKRWYEKKIEGFPKERRAFVPFLF</sequence>
<feature type="transmembrane region" description="Helical" evidence="6">
    <location>
        <begin position="162"/>
        <end position="182"/>
    </location>
</feature>
<evidence type="ECO:0000256" key="3">
    <source>
        <dbReference type="ARBA" id="ARBA00022692"/>
    </source>
</evidence>
<keyword evidence="5 6" id="KW-0472">Membrane</keyword>
<accession>A0A9D4Z795</accession>
<reference evidence="8" key="1">
    <citation type="submission" date="2021-01" db="EMBL/GenBank/DDBJ databases">
        <title>Adiantum capillus-veneris genome.</title>
        <authorList>
            <person name="Fang Y."/>
            <person name="Liao Q."/>
        </authorList>
    </citation>
    <scope>NUCLEOTIDE SEQUENCE</scope>
    <source>
        <strain evidence="8">H3</strain>
        <tissue evidence="8">Leaf</tissue>
    </source>
</reference>
<evidence type="ECO:0000256" key="4">
    <source>
        <dbReference type="ARBA" id="ARBA00022989"/>
    </source>
</evidence>
<name>A0A9D4Z795_ADICA</name>
<evidence type="ECO:0000313" key="9">
    <source>
        <dbReference type="Proteomes" id="UP000886520"/>
    </source>
</evidence>
<feature type="transmembrane region" description="Helical" evidence="6">
    <location>
        <begin position="194"/>
        <end position="212"/>
    </location>
</feature>
<dbReference type="OrthoDB" id="5788137at2759"/>
<dbReference type="GO" id="GO:0016020">
    <property type="term" value="C:membrane"/>
    <property type="evidence" value="ECO:0007669"/>
    <property type="project" value="UniProtKB-SubCell"/>
</dbReference>
<dbReference type="PROSITE" id="PS50244">
    <property type="entry name" value="S5A_REDUCTASE"/>
    <property type="match status" value="1"/>
</dbReference>
<feature type="domain" description="3-oxo-5-alpha-steroid 4-dehydrogenase C-terminal" evidence="7">
    <location>
        <begin position="131"/>
        <end position="271"/>
    </location>
</feature>
<evidence type="ECO:0000259" key="7">
    <source>
        <dbReference type="Pfam" id="PF02544"/>
    </source>
</evidence>
<gene>
    <name evidence="8" type="ORF">GOP47_0020744</name>
</gene>
<dbReference type="AlphaFoldDB" id="A0A9D4Z795"/>
<dbReference type="Proteomes" id="UP000886520">
    <property type="component" value="Chromosome 20"/>
</dbReference>
<dbReference type="EMBL" id="JABFUD020000020">
    <property type="protein sequence ID" value="KAI5064074.1"/>
    <property type="molecule type" value="Genomic_DNA"/>
</dbReference>
<comment type="subcellular location">
    <subcellularLocation>
        <location evidence="1">Membrane</location>
        <topology evidence="1">Multi-pass membrane protein</topology>
    </subcellularLocation>
</comment>
<organism evidence="8 9">
    <name type="scientific">Adiantum capillus-veneris</name>
    <name type="common">Maidenhair fern</name>
    <dbReference type="NCBI Taxonomy" id="13818"/>
    <lineage>
        <taxon>Eukaryota</taxon>
        <taxon>Viridiplantae</taxon>
        <taxon>Streptophyta</taxon>
        <taxon>Embryophyta</taxon>
        <taxon>Tracheophyta</taxon>
        <taxon>Polypodiopsida</taxon>
        <taxon>Polypodiidae</taxon>
        <taxon>Polypodiales</taxon>
        <taxon>Pteridineae</taxon>
        <taxon>Pteridaceae</taxon>
        <taxon>Vittarioideae</taxon>
        <taxon>Adiantum</taxon>
    </lineage>
</organism>
<keyword evidence="4 6" id="KW-1133">Transmembrane helix</keyword>
<evidence type="ECO:0000256" key="2">
    <source>
        <dbReference type="ARBA" id="ARBA00007742"/>
    </source>
</evidence>
<dbReference type="GO" id="GO:0016627">
    <property type="term" value="F:oxidoreductase activity, acting on the CH-CH group of donors"/>
    <property type="evidence" value="ECO:0007669"/>
    <property type="project" value="InterPro"/>
</dbReference>
<evidence type="ECO:0000256" key="1">
    <source>
        <dbReference type="ARBA" id="ARBA00004141"/>
    </source>
</evidence>
<evidence type="ECO:0000256" key="6">
    <source>
        <dbReference type="SAM" id="Phobius"/>
    </source>
</evidence>
<dbReference type="InterPro" id="IPR001104">
    <property type="entry name" value="3-oxo-5_a-steroid_4-DH_C"/>
</dbReference>
<proteinExistence type="inferred from homology"/>
<dbReference type="InterPro" id="IPR039357">
    <property type="entry name" value="SRD5A/TECR"/>
</dbReference>
<dbReference type="PANTHER" id="PTHR10556:SF35">
    <property type="entry name" value="3-OXO-5-ALPHA-STEROID 4-DEHYDROGENASE FAMILY PROTEIN"/>
    <property type="match status" value="1"/>
</dbReference>
<evidence type="ECO:0000256" key="5">
    <source>
        <dbReference type="ARBA" id="ARBA00023136"/>
    </source>
</evidence>
<protein>
    <recommendedName>
        <fullName evidence="7">3-oxo-5-alpha-steroid 4-dehydrogenase C-terminal domain-containing protein</fullName>
    </recommendedName>
</protein>
<dbReference type="GO" id="GO:0006629">
    <property type="term" value="P:lipid metabolic process"/>
    <property type="evidence" value="ECO:0007669"/>
    <property type="project" value="InterPro"/>
</dbReference>
<evidence type="ECO:0000313" key="8">
    <source>
        <dbReference type="EMBL" id="KAI5064074.1"/>
    </source>
</evidence>